<dbReference type="EMBL" id="HF546057">
    <property type="protein sequence ID" value="CCO02594.1"/>
    <property type="molecule type" value="Genomic_DNA"/>
</dbReference>
<feature type="non-terminal residue" evidence="1">
    <location>
        <position position="1"/>
    </location>
</feature>
<protein>
    <submittedName>
        <fullName evidence="1">Phytoene synthase</fullName>
    </submittedName>
</protein>
<proteinExistence type="predicted"/>
<organism evidence="1">
    <name type="scientific">Pediococcus acidilactici</name>
    <dbReference type="NCBI Taxonomy" id="1254"/>
    <lineage>
        <taxon>Bacteria</taxon>
        <taxon>Bacillati</taxon>
        <taxon>Bacillota</taxon>
        <taxon>Bacilli</taxon>
        <taxon>Lactobacillales</taxon>
        <taxon>Lactobacillaceae</taxon>
        <taxon>Pediococcus</taxon>
        <taxon>Pediococcus acidilactici group</taxon>
    </lineage>
</organism>
<reference evidence="1" key="1">
    <citation type="submission" date="2012-10" db="EMBL/GenBank/DDBJ databases">
        <authorList>
            <person name="Turpin W."/>
        </authorList>
    </citation>
    <scope>NUCLEOTIDE SEQUENCE</scope>
    <source>
        <strain evidence="1">9.12</strain>
    </source>
</reference>
<evidence type="ECO:0000313" key="1">
    <source>
        <dbReference type="EMBL" id="CCO02594.1"/>
    </source>
</evidence>
<sequence>SCDVIAIVFKCLLSLRLFKSRVLFLTSEHIEKDVKIHIISLKNDGQCAPHWVVWDMTIGKGGQ</sequence>
<name>L0R383_PEDAC</name>
<reference evidence="1" key="2">
    <citation type="submission" date="2013-01" db="EMBL/GenBank/DDBJ databases">
        <title>The lactic acid bacteria isolated from a cereal based fermented slurry are able to produce carotenoids in a food matrix.</title>
        <authorList>
            <person name="Williams Turpin W.T."/>
            <person name="Cecile Renaud C.R."/>
            <person name="Sylvie Avallone S.A."/>
            <person name="Aayah Hammoumi A.H."/>
            <person name="Christele Humblot C.H."/>
        </authorList>
    </citation>
    <scope>NUCLEOTIDE SEQUENCE</scope>
    <source>
        <strain evidence="1">9.12</strain>
    </source>
</reference>
<accession>L0R383</accession>
<dbReference type="AlphaFoldDB" id="L0R383"/>
<feature type="non-terminal residue" evidence="1">
    <location>
        <position position="63"/>
    </location>
</feature>
<gene>
    <name evidence="1" type="primary">crtM</name>
</gene>